<dbReference type="NCBIfam" id="NF033634">
    <property type="entry name" value="SLATT_1"/>
    <property type="match status" value="1"/>
</dbReference>
<evidence type="ECO:0000256" key="1">
    <source>
        <dbReference type="SAM" id="Phobius"/>
    </source>
</evidence>
<comment type="caution">
    <text evidence="2">The sequence shown here is derived from an EMBL/GenBank/DDBJ whole genome shotgun (WGS) entry which is preliminary data.</text>
</comment>
<organism evidence="2 3">
    <name type="scientific">Actinomadura physcomitrii</name>
    <dbReference type="NCBI Taxonomy" id="2650748"/>
    <lineage>
        <taxon>Bacteria</taxon>
        <taxon>Bacillati</taxon>
        <taxon>Actinomycetota</taxon>
        <taxon>Actinomycetes</taxon>
        <taxon>Streptosporangiales</taxon>
        <taxon>Thermomonosporaceae</taxon>
        <taxon>Actinomadura</taxon>
    </lineage>
</organism>
<evidence type="ECO:0000313" key="2">
    <source>
        <dbReference type="EMBL" id="MWA01944.1"/>
    </source>
</evidence>
<dbReference type="Pfam" id="PF14015">
    <property type="entry name" value="DUF4231"/>
    <property type="match status" value="1"/>
</dbReference>
<protein>
    <submittedName>
        <fullName evidence="2">DUF4231 domain-containing protein</fullName>
    </submittedName>
</protein>
<keyword evidence="1" id="KW-0812">Transmembrane</keyword>
<evidence type="ECO:0000313" key="3">
    <source>
        <dbReference type="Proteomes" id="UP000462055"/>
    </source>
</evidence>
<dbReference type="Proteomes" id="UP000462055">
    <property type="component" value="Unassembled WGS sequence"/>
</dbReference>
<proteinExistence type="predicted"/>
<keyword evidence="3" id="KW-1185">Reference proteome</keyword>
<keyword evidence="1" id="KW-1133">Transmembrane helix</keyword>
<reference evidence="2" key="1">
    <citation type="submission" date="2019-12" db="EMBL/GenBank/DDBJ databases">
        <title>Actinomadura physcomitrii sp. nov., a novel actinomycete isolated from moss [Physcomitrium sphaericum (Ludw) Fuernr].</title>
        <authorList>
            <person name="Zhuang X."/>
        </authorList>
    </citation>
    <scope>NUCLEOTIDE SEQUENCE [LARGE SCALE GENOMIC DNA]</scope>
    <source>
        <strain evidence="2">LD22</strain>
    </source>
</reference>
<dbReference type="EMBL" id="WBMS02000011">
    <property type="protein sequence ID" value="MWA01944.1"/>
    <property type="molecule type" value="Genomic_DNA"/>
</dbReference>
<accession>A0A6I4MCE4</accession>
<feature type="transmembrane region" description="Helical" evidence="1">
    <location>
        <begin position="63"/>
        <end position="81"/>
    </location>
</feature>
<dbReference type="InterPro" id="IPR025325">
    <property type="entry name" value="DUF4231"/>
</dbReference>
<keyword evidence="1" id="KW-0472">Membrane</keyword>
<gene>
    <name evidence="2" type="ORF">F8568_016500</name>
</gene>
<sequence length="174" mass="19234">MSLHAARVVFEERSVPVAVPAGRAPRAVRAAVMSDEDVPETVLNHLDFYRGTAGKCKRYARRVDVTVILLSSSIPVVAIFAIPQYVLGILGAVVAAIGTLGREFKWKENWIRENAVVMAIQQELVWFRHGVTPYDSGEDGGRRRSTLAVRVEEIVQDDAARWAGRLGERINKPG</sequence>
<dbReference type="AlphaFoldDB" id="A0A6I4MCE4"/>
<name>A0A6I4MCE4_9ACTN</name>
<dbReference type="RefSeq" id="WP_151594422.1">
    <property type="nucleotide sequence ID" value="NZ_WBMS02000011.1"/>
</dbReference>